<dbReference type="EMBL" id="QRDW01000009">
    <property type="protein sequence ID" value="RED47675.1"/>
    <property type="molecule type" value="Genomic_DNA"/>
</dbReference>
<evidence type="ECO:0000313" key="1">
    <source>
        <dbReference type="EMBL" id="RED47675.1"/>
    </source>
</evidence>
<accession>A0A3D9HDX3</accession>
<comment type="caution">
    <text evidence="1">The sequence shown here is derived from an EMBL/GenBank/DDBJ whole genome shotgun (WGS) entry which is preliminary data.</text>
</comment>
<reference evidence="1 2" key="1">
    <citation type="submission" date="2018-07" db="EMBL/GenBank/DDBJ databases">
        <title>Genomic Encyclopedia of Type Strains, Phase III (KMG-III): the genomes of soil and plant-associated and newly described type strains.</title>
        <authorList>
            <person name="Whitman W."/>
        </authorList>
    </citation>
    <scope>NUCLEOTIDE SEQUENCE [LARGE SCALE GENOMIC DNA]</scope>
    <source>
        <strain evidence="1 2">CECT 8488</strain>
    </source>
</reference>
<keyword evidence="2" id="KW-1185">Reference proteome</keyword>
<proteinExistence type="predicted"/>
<name>A0A3D9HDX3_9PROT</name>
<dbReference type="Proteomes" id="UP000256845">
    <property type="component" value="Unassembled WGS sequence"/>
</dbReference>
<dbReference type="OrthoDB" id="7388866at2"/>
<dbReference type="RefSeq" id="WP_115937830.1">
    <property type="nucleotide sequence ID" value="NZ_QRDW01000009.1"/>
</dbReference>
<gene>
    <name evidence="1" type="ORF">DFP90_10939</name>
</gene>
<protein>
    <recommendedName>
        <fullName evidence="3">Cobalamin biosynthesis protein CbiG</fullName>
    </recommendedName>
</protein>
<dbReference type="AlphaFoldDB" id="A0A3D9HDX3"/>
<evidence type="ECO:0008006" key="3">
    <source>
        <dbReference type="Google" id="ProtNLM"/>
    </source>
</evidence>
<sequence>MPAFDCYLTVDWSAANSPKKGKDSIWFTELARKDGRLVQTCLENPSTRDAATRQLADLLGERVAQGKRVLAGFDFPFGYPTGTVTSLGHTGLLWRKIWSELDDGLVDGPDNHNNRFDLAERLNERISGEAFPFWGSTERRHRPFLKYKGRRPHGPGDLAERRLVEHRIRTTQPCWKLAYNGAVGSQALTGIPRVWQLRTDPRIAFATAIWPFETGLSDQAEAQVILAEAYPSLVKPEEIPGKPKDAGQVVALARHYADLDEVDRLGTLFEADPALTEEEKQKVEAEEAWILGVTGEKRP</sequence>
<organism evidence="1 2">
    <name type="scientific">Aestuariispira insulae</name>
    <dbReference type="NCBI Taxonomy" id="1461337"/>
    <lineage>
        <taxon>Bacteria</taxon>
        <taxon>Pseudomonadati</taxon>
        <taxon>Pseudomonadota</taxon>
        <taxon>Alphaproteobacteria</taxon>
        <taxon>Rhodospirillales</taxon>
        <taxon>Kiloniellaceae</taxon>
        <taxon>Aestuariispira</taxon>
    </lineage>
</organism>
<evidence type="ECO:0000313" key="2">
    <source>
        <dbReference type="Proteomes" id="UP000256845"/>
    </source>
</evidence>